<organism evidence="1 2">
    <name type="scientific">Artomyces pyxidatus</name>
    <dbReference type="NCBI Taxonomy" id="48021"/>
    <lineage>
        <taxon>Eukaryota</taxon>
        <taxon>Fungi</taxon>
        <taxon>Dikarya</taxon>
        <taxon>Basidiomycota</taxon>
        <taxon>Agaricomycotina</taxon>
        <taxon>Agaricomycetes</taxon>
        <taxon>Russulales</taxon>
        <taxon>Auriscalpiaceae</taxon>
        <taxon>Artomyces</taxon>
    </lineage>
</organism>
<proteinExistence type="predicted"/>
<dbReference type="EMBL" id="MU277213">
    <property type="protein sequence ID" value="KAI0061267.1"/>
    <property type="molecule type" value="Genomic_DNA"/>
</dbReference>
<evidence type="ECO:0000313" key="2">
    <source>
        <dbReference type="Proteomes" id="UP000814140"/>
    </source>
</evidence>
<evidence type="ECO:0000313" key="1">
    <source>
        <dbReference type="EMBL" id="KAI0061267.1"/>
    </source>
</evidence>
<protein>
    <submittedName>
        <fullName evidence="1">Uncharacterized protein</fullName>
    </submittedName>
</protein>
<gene>
    <name evidence="1" type="ORF">BV25DRAFT_1839055</name>
</gene>
<keyword evidence="2" id="KW-1185">Reference proteome</keyword>
<name>A0ACB8SYH7_9AGAM</name>
<dbReference type="Proteomes" id="UP000814140">
    <property type="component" value="Unassembled WGS sequence"/>
</dbReference>
<comment type="caution">
    <text evidence="1">The sequence shown here is derived from an EMBL/GenBank/DDBJ whole genome shotgun (WGS) entry which is preliminary data.</text>
</comment>
<reference evidence="1" key="1">
    <citation type="submission" date="2021-03" db="EMBL/GenBank/DDBJ databases">
        <authorList>
            <consortium name="DOE Joint Genome Institute"/>
            <person name="Ahrendt S."/>
            <person name="Looney B.P."/>
            <person name="Miyauchi S."/>
            <person name="Morin E."/>
            <person name="Drula E."/>
            <person name="Courty P.E."/>
            <person name="Chicoki N."/>
            <person name="Fauchery L."/>
            <person name="Kohler A."/>
            <person name="Kuo A."/>
            <person name="Labutti K."/>
            <person name="Pangilinan J."/>
            <person name="Lipzen A."/>
            <person name="Riley R."/>
            <person name="Andreopoulos W."/>
            <person name="He G."/>
            <person name="Johnson J."/>
            <person name="Barry K.W."/>
            <person name="Grigoriev I.V."/>
            <person name="Nagy L."/>
            <person name="Hibbett D."/>
            <person name="Henrissat B."/>
            <person name="Matheny P.B."/>
            <person name="Labbe J."/>
            <person name="Martin F."/>
        </authorList>
    </citation>
    <scope>NUCLEOTIDE SEQUENCE</scope>
    <source>
        <strain evidence="1">HHB10654</strain>
    </source>
</reference>
<accession>A0ACB8SYH7</accession>
<sequence>MAAITDLPPEVIDAIAEWIDSPDDVLGMALTSRPMADVLSPRHTQLRLIICPIDTRSVWSLLANDAALARNVRVLWLSINDGKLHVPQAFLSELPVCHHRSMQRSYNARQAEMRRVDERMLMAALKNMVNLTRFDWCHSQTNDMTAASEPDGQDIWTALASCRNVTDLRVFEGGWCKIWGSAIFNMSNLTIFHYSTSYIDPPGRVDCTGLGVMLRERCPHLQELHLDMYCDLGREAYPPDIGSSILGGRWPELSSLHLHEAACHSPHTFVSFIEAHPGLRHLSIDNWVGCTAISDNPDQDERHRMPEPLSFTFPRGVLPKLETLVCHAGQAVDILSSTCSQARRGGRITVGIITDSANPLLRLAEFLSLAATRLDIVVSGKDYFERMLASTP</sequence>
<reference evidence="1" key="2">
    <citation type="journal article" date="2022" name="New Phytol.">
        <title>Evolutionary transition to the ectomycorrhizal habit in the genomes of a hyperdiverse lineage of mushroom-forming fungi.</title>
        <authorList>
            <person name="Looney B."/>
            <person name="Miyauchi S."/>
            <person name="Morin E."/>
            <person name="Drula E."/>
            <person name="Courty P.E."/>
            <person name="Kohler A."/>
            <person name="Kuo A."/>
            <person name="LaButti K."/>
            <person name="Pangilinan J."/>
            <person name="Lipzen A."/>
            <person name="Riley R."/>
            <person name="Andreopoulos W."/>
            <person name="He G."/>
            <person name="Johnson J."/>
            <person name="Nolan M."/>
            <person name="Tritt A."/>
            <person name="Barry K.W."/>
            <person name="Grigoriev I.V."/>
            <person name="Nagy L.G."/>
            <person name="Hibbett D."/>
            <person name="Henrissat B."/>
            <person name="Matheny P.B."/>
            <person name="Labbe J."/>
            <person name="Martin F.M."/>
        </authorList>
    </citation>
    <scope>NUCLEOTIDE SEQUENCE</scope>
    <source>
        <strain evidence="1">HHB10654</strain>
    </source>
</reference>